<dbReference type="EMBL" id="KQ030585">
    <property type="protein sequence ID" value="KJZ71170.1"/>
    <property type="molecule type" value="Genomic_DNA"/>
</dbReference>
<sequence>MQSQNPSVSFRDALHVKKLDSHTYRVDLKEDCCIGAVPNGGYTSSCMLAAAGLHLASRHQPDTLTAHFEYPNRTAPGPAVVIIEDIKIGRQLSSLQLTLWQGELTDQAPWIIPSRSRRAVIALTNHTNLREFAGVTLPTGYQSLVDASLPPVPDLASLADRGSDDRWEEGHLPASAGPMKSLRNWRFFLPKEGSNQSKPGALDMWVRTASGEPITQAVLPYVADSFPFNLHTFLVAPELRALLQPPSANDPQSGNSKSARAAAAQQNEQRAGMWFPTIVMNLETKAMLPEEGVAWLAVSVTSKQIRDGHFDLEVIIRDQDGELIALSHHVAMIVAMERNTGKQGNPSKAAL</sequence>
<evidence type="ECO:0000256" key="1">
    <source>
        <dbReference type="SAM" id="MobiDB-lite"/>
    </source>
</evidence>
<feature type="compositionally biased region" description="Polar residues" evidence="1">
    <location>
        <begin position="246"/>
        <end position="258"/>
    </location>
</feature>
<evidence type="ECO:0000259" key="2">
    <source>
        <dbReference type="Pfam" id="PF13622"/>
    </source>
</evidence>
<dbReference type="PANTHER" id="PTHR38110:SF1">
    <property type="entry name" value="THIOESTERASE DOMAIN-CONTAINING PROTEIN"/>
    <property type="match status" value="1"/>
</dbReference>
<dbReference type="Pfam" id="PF20789">
    <property type="entry name" value="4HBT_3C"/>
    <property type="match status" value="1"/>
</dbReference>
<dbReference type="InterPro" id="IPR052389">
    <property type="entry name" value="Sec_Metab_Biosynth-Assoc"/>
</dbReference>
<proteinExistence type="predicted"/>
<feature type="region of interest" description="Disordered" evidence="1">
    <location>
        <begin position="244"/>
        <end position="267"/>
    </location>
</feature>
<dbReference type="AlphaFoldDB" id="A0A0F7ZLJ2"/>
<keyword evidence="5" id="KW-1185">Reference proteome</keyword>
<evidence type="ECO:0000313" key="5">
    <source>
        <dbReference type="Proteomes" id="UP000054481"/>
    </source>
</evidence>
<evidence type="ECO:0008006" key="6">
    <source>
        <dbReference type="Google" id="ProtNLM"/>
    </source>
</evidence>
<gene>
    <name evidence="4" type="ORF">HIM_09425</name>
</gene>
<accession>A0A0F7ZLJ2</accession>
<dbReference type="PANTHER" id="PTHR38110">
    <property type="entry name" value="CHROMOSOME 23, WHOLE GENOME SHOTGUN SEQUENCE"/>
    <property type="match status" value="1"/>
</dbReference>
<dbReference type="Pfam" id="PF13622">
    <property type="entry name" value="4HBT_3"/>
    <property type="match status" value="1"/>
</dbReference>
<dbReference type="SUPFAM" id="SSF54637">
    <property type="entry name" value="Thioesterase/thiol ester dehydrase-isomerase"/>
    <property type="match status" value="1"/>
</dbReference>
<dbReference type="InterPro" id="IPR049450">
    <property type="entry name" value="ACOT8-like_C"/>
</dbReference>
<dbReference type="InterPro" id="IPR049449">
    <property type="entry name" value="TesB_ACOT8-like_N"/>
</dbReference>
<dbReference type="InterPro" id="IPR042171">
    <property type="entry name" value="Acyl-CoA_hotdog"/>
</dbReference>
<feature type="domain" description="Acyl-CoA thioesterase-like N-terminal HotDog" evidence="2">
    <location>
        <begin position="31"/>
        <end position="103"/>
    </location>
</feature>
<feature type="domain" description="Acyl-CoA thioesterase-like C-terminal" evidence="3">
    <location>
        <begin position="191"/>
        <end position="333"/>
    </location>
</feature>
<reference evidence="4 5" key="1">
    <citation type="journal article" date="2014" name="Genome Biol. Evol.">
        <title>Comparative genomics and transcriptomics analyses reveal divergent lifestyle features of nematode endoparasitic fungus Hirsutella minnesotensis.</title>
        <authorList>
            <person name="Lai Y."/>
            <person name="Liu K."/>
            <person name="Zhang X."/>
            <person name="Zhang X."/>
            <person name="Li K."/>
            <person name="Wang N."/>
            <person name="Shu C."/>
            <person name="Wu Y."/>
            <person name="Wang C."/>
            <person name="Bushley K.E."/>
            <person name="Xiang M."/>
            <person name="Liu X."/>
        </authorList>
    </citation>
    <scope>NUCLEOTIDE SEQUENCE [LARGE SCALE GENOMIC DNA]</scope>
    <source>
        <strain evidence="4 5">3608</strain>
    </source>
</reference>
<dbReference type="OrthoDB" id="2532955at2759"/>
<organism evidence="4 5">
    <name type="scientific">Hirsutella minnesotensis 3608</name>
    <dbReference type="NCBI Taxonomy" id="1043627"/>
    <lineage>
        <taxon>Eukaryota</taxon>
        <taxon>Fungi</taxon>
        <taxon>Dikarya</taxon>
        <taxon>Ascomycota</taxon>
        <taxon>Pezizomycotina</taxon>
        <taxon>Sordariomycetes</taxon>
        <taxon>Hypocreomycetidae</taxon>
        <taxon>Hypocreales</taxon>
        <taxon>Ophiocordycipitaceae</taxon>
        <taxon>Hirsutella</taxon>
    </lineage>
</organism>
<dbReference type="Gene3D" id="2.40.160.210">
    <property type="entry name" value="Acyl-CoA thioesterase, double hotdog domain"/>
    <property type="match status" value="2"/>
</dbReference>
<dbReference type="InterPro" id="IPR029069">
    <property type="entry name" value="HotDog_dom_sf"/>
</dbReference>
<protein>
    <recommendedName>
        <fullName evidence="6">Thioesterase family protein</fullName>
    </recommendedName>
</protein>
<name>A0A0F7ZLJ2_9HYPO</name>
<evidence type="ECO:0000313" key="4">
    <source>
        <dbReference type="EMBL" id="KJZ71170.1"/>
    </source>
</evidence>
<dbReference type="Proteomes" id="UP000054481">
    <property type="component" value="Unassembled WGS sequence"/>
</dbReference>
<evidence type="ECO:0000259" key="3">
    <source>
        <dbReference type="Pfam" id="PF20789"/>
    </source>
</evidence>